<dbReference type="EMBL" id="JAPUFD010000001">
    <property type="protein sequence ID" value="MDI1485008.1"/>
    <property type="molecule type" value="Genomic_DNA"/>
</dbReference>
<dbReference type="GO" id="GO:0003697">
    <property type="term" value="F:single-stranded DNA binding"/>
    <property type="evidence" value="ECO:0007669"/>
    <property type="project" value="TreeGrafter"/>
</dbReference>
<feature type="region of interest" description="Disordered" evidence="9">
    <location>
        <begin position="160"/>
        <end position="195"/>
    </location>
</feature>
<dbReference type="Gene3D" id="1.10.10.1460">
    <property type="match status" value="1"/>
</dbReference>
<dbReference type="GO" id="GO:0000727">
    <property type="term" value="P:double-strand break repair via break-induced replication"/>
    <property type="evidence" value="ECO:0007669"/>
    <property type="project" value="TreeGrafter"/>
</dbReference>
<comment type="subcellular location">
    <subcellularLocation>
        <location evidence="1 8">Nucleus</location>
    </subcellularLocation>
</comment>
<reference evidence="10" key="1">
    <citation type="journal article" date="2023" name="Genome Biol. Evol.">
        <title>First Whole Genome Sequence and Flow Cytometry Genome Size Data for the Lichen-Forming Fungus Ramalina farinacea (Ascomycota).</title>
        <authorList>
            <person name="Llewellyn T."/>
            <person name="Mian S."/>
            <person name="Hill R."/>
            <person name="Leitch I.J."/>
            <person name="Gaya E."/>
        </authorList>
    </citation>
    <scope>NUCLEOTIDE SEQUENCE</scope>
    <source>
        <strain evidence="10">LIQ254RAFAR</strain>
    </source>
</reference>
<evidence type="ECO:0000256" key="9">
    <source>
        <dbReference type="SAM" id="MobiDB-lite"/>
    </source>
</evidence>
<dbReference type="Proteomes" id="UP001161017">
    <property type="component" value="Unassembled WGS sequence"/>
</dbReference>
<feature type="region of interest" description="Disordered" evidence="9">
    <location>
        <begin position="22"/>
        <end position="97"/>
    </location>
</feature>
<dbReference type="GO" id="GO:0031261">
    <property type="term" value="C:DNA replication preinitiation complex"/>
    <property type="evidence" value="ECO:0007669"/>
    <property type="project" value="TreeGrafter"/>
</dbReference>
<evidence type="ECO:0000256" key="5">
    <source>
        <dbReference type="ARBA" id="ARBA00023242"/>
    </source>
</evidence>
<feature type="compositionally biased region" description="Polar residues" evidence="9">
    <location>
        <begin position="57"/>
        <end position="67"/>
    </location>
</feature>
<dbReference type="GO" id="GO:1902977">
    <property type="term" value="P:mitotic DNA replication preinitiation complex assembly"/>
    <property type="evidence" value="ECO:0007669"/>
    <property type="project" value="TreeGrafter"/>
</dbReference>
<dbReference type="CDD" id="cd22289">
    <property type="entry name" value="RecQL4_SLD2_NTD"/>
    <property type="match status" value="1"/>
</dbReference>
<feature type="compositionally biased region" description="Basic and acidic residues" evidence="9">
    <location>
        <begin position="26"/>
        <end position="56"/>
    </location>
</feature>
<feature type="compositionally biased region" description="Basic residues" evidence="9">
    <location>
        <begin position="351"/>
        <end position="366"/>
    </location>
</feature>
<dbReference type="InterPro" id="IPR021110">
    <property type="entry name" value="DNA_rep_checkpnt_protein"/>
</dbReference>
<feature type="region of interest" description="Disordered" evidence="9">
    <location>
        <begin position="293"/>
        <end position="490"/>
    </location>
</feature>
<evidence type="ECO:0000256" key="1">
    <source>
        <dbReference type="ARBA" id="ARBA00004123"/>
    </source>
</evidence>
<evidence type="ECO:0000256" key="7">
    <source>
        <dbReference type="ARBA" id="ARBA00025253"/>
    </source>
</evidence>
<dbReference type="GO" id="GO:0006270">
    <property type="term" value="P:DNA replication initiation"/>
    <property type="evidence" value="ECO:0007669"/>
    <property type="project" value="UniProtKB-UniRule"/>
</dbReference>
<name>A0AA43QEC6_9LECA</name>
<dbReference type="AlphaFoldDB" id="A0AA43QEC6"/>
<evidence type="ECO:0000256" key="2">
    <source>
        <dbReference type="ARBA" id="ARBA00007276"/>
    </source>
</evidence>
<feature type="compositionally biased region" description="Basic residues" evidence="9">
    <location>
        <begin position="472"/>
        <end position="490"/>
    </location>
</feature>
<evidence type="ECO:0000256" key="8">
    <source>
        <dbReference type="RuleBase" id="RU367067"/>
    </source>
</evidence>
<evidence type="ECO:0000256" key="3">
    <source>
        <dbReference type="ARBA" id="ARBA00018363"/>
    </source>
</evidence>
<comment type="function">
    <text evidence="7 8">Has a role in the initiation of DNA replication. Required at S-phase checkpoint.</text>
</comment>
<evidence type="ECO:0000313" key="10">
    <source>
        <dbReference type="EMBL" id="MDI1485008.1"/>
    </source>
</evidence>
<comment type="similarity">
    <text evidence="2 8">Belongs to the SLD2 family.</text>
</comment>
<accession>A0AA43QEC6</accession>
<dbReference type="PANTHER" id="PTHR28124:SF1">
    <property type="entry name" value="DNA REPLICATION REGULATOR SLD2"/>
    <property type="match status" value="1"/>
</dbReference>
<protein>
    <recommendedName>
        <fullName evidence="3 8">DNA replication regulator SLD2</fullName>
    </recommendedName>
</protein>
<dbReference type="FunFam" id="1.10.10.1460:FF:000001">
    <property type="entry name" value="DNA replication regulator Sld2"/>
    <property type="match status" value="1"/>
</dbReference>
<feature type="region of interest" description="Disordered" evidence="9">
    <location>
        <begin position="209"/>
        <end position="264"/>
    </location>
</feature>
<sequence length="490" mass="55101">MSEQEERLARLRQRLKEWETSYAAAHEGRKPGREDVKKNPEIAQRYKDYNKIRESLSKSQDPNFNTPSKRKHTRPKKDDPFNHEQSPVKRRKMLEASHPAVIDPYDAPVSVSLTPSKQRACIGPTPQKDGQVLGMFDGLASRVNTNTPSKRKALLDRSGNELATPTKHAAPQHGCATKGEAALSLSATKRDTPNARLTRSMQRILTRCTPASRNSVRKLRYDDTPAFLSRDSQRTVPTSESKNDPAAGDLEASWSPFPTRKQYKPLGRSLSSMIKDIRSMEDERLDEEMDIMREMEGGGPPAPSLPKPARVLVEDSQLGELPLGPDRGVESEDELASEQREGLGRDGKPMKIWKKKGQKRTTRKSNMRPNIAKWKPEPKWKGEEEEEEADNNEKVQSGALKVGDRGNSDMDDDTGFSDNDQDSEDREEDSKERSARKGKKKVDTEAKQSRTSILTTAKRKISATAHANFRALKLRSKNPKGKKGGRFGRR</sequence>
<evidence type="ECO:0000256" key="6">
    <source>
        <dbReference type="ARBA" id="ARBA00023306"/>
    </source>
</evidence>
<comment type="caution">
    <text evidence="10">The sequence shown here is derived from an EMBL/GenBank/DDBJ whole genome shotgun (WGS) entry which is preliminary data.</text>
</comment>
<dbReference type="Pfam" id="PF11719">
    <property type="entry name" value="Drc1-Sld2"/>
    <property type="match status" value="1"/>
</dbReference>
<evidence type="ECO:0000256" key="4">
    <source>
        <dbReference type="ARBA" id="ARBA00022705"/>
    </source>
</evidence>
<dbReference type="GO" id="GO:0003688">
    <property type="term" value="F:DNA replication origin binding"/>
    <property type="evidence" value="ECO:0007669"/>
    <property type="project" value="TreeGrafter"/>
</dbReference>
<feature type="compositionally biased region" description="Acidic residues" evidence="9">
    <location>
        <begin position="409"/>
        <end position="427"/>
    </location>
</feature>
<organism evidence="10 11">
    <name type="scientific">Ramalina farinacea</name>
    <dbReference type="NCBI Taxonomy" id="258253"/>
    <lineage>
        <taxon>Eukaryota</taxon>
        <taxon>Fungi</taxon>
        <taxon>Dikarya</taxon>
        <taxon>Ascomycota</taxon>
        <taxon>Pezizomycotina</taxon>
        <taxon>Lecanoromycetes</taxon>
        <taxon>OSLEUM clade</taxon>
        <taxon>Lecanoromycetidae</taxon>
        <taxon>Lecanorales</taxon>
        <taxon>Lecanorineae</taxon>
        <taxon>Ramalinaceae</taxon>
        <taxon>Ramalina</taxon>
    </lineage>
</organism>
<feature type="compositionally biased region" description="Basic and acidic residues" evidence="9">
    <location>
        <begin position="337"/>
        <end position="349"/>
    </location>
</feature>
<feature type="compositionally biased region" description="Basic and acidic residues" evidence="9">
    <location>
        <begin position="428"/>
        <end position="448"/>
    </location>
</feature>
<keyword evidence="6 8" id="KW-0131">Cell cycle</keyword>
<gene>
    <name evidence="10" type="primary">RPN12_1</name>
    <name evidence="10" type="ORF">OHK93_000142</name>
</gene>
<keyword evidence="11" id="KW-1185">Reference proteome</keyword>
<proteinExistence type="inferred from homology"/>
<keyword evidence="4 8" id="KW-0235">DNA replication</keyword>
<dbReference type="PANTHER" id="PTHR28124">
    <property type="entry name" value="DNA REPLICATION REGULATOR SLD2"/>
    <property type="match status" value="1"/>
</dbReference>
<evidence type="ECO:0000313" key="11">
    <source>
        <dbReference type="Proteomes" id="UP001161017"/>
    </source>
</evidence>
<keyword evidence="5 8" id="KW-0539">Nucleus</keyword>
<dbReference type="InterPro" id="IPR040203">
    <property type="entry name" value="Sld2"/>
</dbReference>